<evidence type="ECO:0000313" key="2">
    <source>
        <dbReference type="EMBL" id="SDE40024.1"/>
    </source>
</evidence>
<evidence type="ECO:0000256" key="1">
    <source>
        <dbReference type="SAM" id="MobiDB-lite"/>
    </source>
</evidence>
<feature type="region of interest" description="Disordered" evidence="1">
    <location>
        <begin position="1"/>
        <end position="23"/>
    </location>
</feature>
<accession>A0A1G7CKT4</accession>
<name>A0A1G7CKT4_9ACTN</name>
<protein>
    <recommendedName>
        <fullName evidence="4">Peroxide stress protein YaaA</fullName>
    </recommendedName>
</protein>
<dbReference type="InterPro" id="IPR005583">
    <property type="entry name" value="YaaA"/>
</dbReference>
<dbReference type="PANTHER" id="PTHR30283:SF4">
    <property type="entry name" value="PEROXIDE STRESS RESISTANCE PROTEIN YAAA"/>
    <property type="match status" value="1"/>
</dbReference>
<evidence type="ECO:0008006" key="4">
    <source>
        <dbReference type="Google" id="ProtNLM"/>
    </source>
</evidence>
<dbReference type="GO" id="GO:0005829">
    <property type="term" value="C:cytosol"/>
    <property type="evidence" value="ECO:0007669"/>
    <property type="project" value="TreeGrafter"/>
</dbReference>
<dbReference type="GO" id="GO:0033194">
    <property type="term" value="P:response to hydroperoxide"/>
    <property type="evidence" value="ECO:0007669"/>
    <property type="project" value="TreeGrafter"/>
</dbReference>
<proteinExistence type="predicted"/>
<dbReference type="PANTHER" id="PTHR30283">
    <property type="entry name" value="PEROXIDE STRESS RESPONSE PROTEIN YAAA"/>
    <property type="match status" value="1"/>
</dbReference>
<dbReference type="AlphaFoldDB" id="A0A1G7CKT4"/>
<dbReference type="Proteomes" id="UP000198949">
    <property type="component" value="Unassembled WGS sequence"/>
</dbReference>
<organism evidence="2 3">
    <name type="scientific">Glycomyces harbinensis</name>
    <dbReference type="NCBI Taxonomy" id="58114"/>
    <lineage>
        <taxon>Bacteria</taxon>
        <taxon>Bacillati</taxon>
        <taxon>Actinomycetota</taxon>
        <taxon>Actinomycetes</taxon>
        <taxon>Glycomycetales</taxon>
        <taxon>Glycomycetaceae</taxon>
        <taxon>Glycomyces</taxon>
    </lineage>
</organism>
<evidence type="ECO:0000313" key="3">
    <source>
        <dbReference type="Proteomes" id="UP000198949"/>
    </source>
</evidence>
<dbReference type="STRING" id="58114.SAMN05216270_12050"/>
<reference evidence="3" key="1">
    <citation type="submission" date="2016-10" db="EMBL/GenBank/DDBJ databases">
        <authorList>
            <person name="Varghese N."/>
            <person name="Submissions S."/>
        </authorList>
    </citation>
    <scope>NUCLEOTIDE SEQUENCE [LARGE SCALE GENOMIC DNA]</scope>
    <source>
        <strain evidence="3">CGMCC 4.3516</strain>
    </source>
</reference>
<gene>
    <name evidence="2" type="ORF">SAMN05216270_12050</name>
</gene>
<keyword evidence="3" id="KW-1185">Reference proteome</keyword>
<dbReference type="EMBL" id="FNAD01000020">
    <property type="protein sequence ID" value="SDE40024.1"/>
    <property type="molecule type" value="Genomic_DNA"/>
</dbReference>
<dbReference type="Pfam" id="PF03883">
    <property type="entry name" value="H2O2_YaaD"/>
    <property type="match status" value="1"/>
</dbReference>
<sequence length="247" mass="26605">MLILLPPSEGKAGQGDGPPLDLGRLSSPALNPIRELLVDRLVELCADEDAAAKALKLPATQRHYVQANRALRTAPTLAAWELYNGVLYDRLGLGDLPDGEQVLIASPLWGLLRPSDRVPPYRMPMSAKLPGTETLAKLWRPAVAEVLGARDELIVDLRSGAYAQVWGPKDRGVSVRVFKEDADGKRSVVTHMAKATRGDVARALLAGGARPESAADLGDFLAGQGWKVELSEPATRSKPWLLDILNA</sequence>
<dbReference type="OrthoDB" id="3210767at2"/>